<name>A0A3S2UQK5_9SPHI</name>
<comment type="catalytic activity">
    <reaction evidence="6">
        <text>D-lyxose = D-xylulose</text>
        <dbReference type="Rhea" id="RHEA:14201"/>
        <dbReference type="ChEBI" id="CHEBI:16789"/>
        <dbReference type="ChEBI" id="CHEBI:17140"/>
        <dbReference type="EC" id="5.3.1.15"/>
    </reaction>
</comment>
<dbReference type="SUPFAM" id="SSF51182">
    <property type="entry name" value="RmlC-like cupins"/>
    <property type="match status" value="1"/>
</dbReference>
<keyword evidence="2" id="KW-0479">Metal-binding</keyword>
<dbReference type="InterPro" id="IPR010864">
    <property type="entry name" value="D-lyxose_isomer"/>
</dbReference>
<dbReference type="InterPro" id="IPR011051">
    <property type="entry name" value="RmlC_Cupin_sf"/>
</dbReference>
<dbReference type="CDD" id="cd20309">
    <property type="entry name" value="cupin_EcSI"/>
    <property type="match status" value="1"/>
</dbReference>
<dbReference type="RefSeq" id="WP_127704415.1">
    <property type="nucleotide sequence ID" value="NZ_SACK01000002.1"/>
</dbReference>
<proteinExistence type="inferred from homology"/>
<dbReference type="Proteomes" id="UP000282759">
    <property type="component" value="Unassembled WGS sequence"/>
</dbReference>
<organism evidence="9 10">
    <name type="scientific">Mucilaginibacter limnophilus</name>
    <dbReference type="NCBI Taxonomy" id="1932778"/>
    <lineage>
        <taxon>Bacteria</taxon>
        <taxon>Pseudomonadati</taxon>
        <taxon>Bacteroidota</taxon>
        <taxon>Sphingobacteriia</taxon>
        <taxon>Sphingobacteriales</taxon>
        <taxon>Sphingobacteriaceae</taxon>
        <taxon>Mucilaginibacter</taxon>
    </lineage>
</organism>
<dbReference type="EMBL" id="SACK01000002">
    <property type="protein sequence ID" value="RVU02050.1"/>
    <property type="molecule type" value="Genomic_DNA"/>
</dbReference>
<dbReference type="Gene3D" id="2.60.120.10">
    <property type="entry name" value="Jelly Rolls"/>
    <property type="match status" value="1"/>
</dbReference>
<evidence type="ECO:0000256" key="3">
    <source>
        <dbReference type="ARBA" id="ARBA00023211"/>
    </source>
</evidence>
<dbReference type="OrthoDB" id="27002at2"/>
<dbReference type="GO" id="GO:0046872">
    <property type="term" value="F:metal ion binding"/>
    <property type="evidence" value="ECO:0007669"/>
    <property type="project" value="UniProtKB-KW"/>
</dbReference>
<evidence type="ECO:0000313" key="10">
    <source>
        <dbReference type="Proteomes" id="UP000282759"/>
    </source>
</evidence>
<dbReference type="InterPro" id="IPR047581">
    <property type="entry name" value="EcSI_cupin"/>
</dbReference>
<sequence>MKRSEINRAISASKDFFEKNGWVLPPDPKWDITDFGLGNFDKIGLVLINLAEEEEYCEKLMYAAKGQTTPAHYHKQKKEDIICRNGQLVIQFWATDAERLTDDGTLEVKINGQYKTINSGDKVTLNSGERVTIVQGVWHEFYPESDGCVIGEVSTANDDLNDNYFFNREVGRFSDVLEDEEKLYL</sequence>
<reference evidence="9 10" key="1">
    <citation type="submission" date="2019-01" db="EMBL/GenBank/DDBJ databases">
        <authorList>
            <person name="Chen W.-M."/>
        </authorList>
    </citation>
    <scope>NUCLEOTIDE SEQUENCE [LARGE SCALE GENOMIC DNA]</scope>
    <source>
        <strain evidence="9 10">YBJ-36</strain>
    </source>
</reference>
<evidence type="ECO:0000313" key="9">
    <source>
        <dbReference type="EMBL" id="RVU02050.1"/>
    </source>
</evidence>
<evidence type="ECO:0000256" key="6">
    <source>
        <dbReference type="ARBA" id="ARBA00044907"/>
    </source>
</evidence>
<dbReference type="GO" id="GO:0047828">
    <property type="term" value="F:D-lyxose ketol-isomerase activity"/>
    <property type="evidence" value="ECO:0007669"/>
    <property type="project" value="UniProtKB-EC"/>
</dbReference>
<evidence type="ECO:0000256" key="5">
    <source>
        <dbReference type="ARBA" id="ARBA00023277"/>
    </source>
</evidence>
<evidence type="ECO:0000256" key="4">
    <source>
        <dbReference type="ARBA" id="ARBA00023235"/>
    </source>
</evidence>
<accession>A0A3S2UQK5</accession>
<evidence type="ECO:0000256" key="2">
    <source>
        <dbReference type="ARBA" id="ARBA00022723"/>
    </source>
</evidence>
<protein>
    <recommendedName>
        <fullName evidence="8">D-lyxose ketol-isomerase</fullName>
        <ecNumber evidence="8">5.3.1.15</ecNumber>
    </recommendedName>
</protein>
<dbReference type="AlphaFoldDB" id="A0A3S2UQK5"/>
<comment type="cofactor">
    <cofactor evidence="1">
        <name>Mn(2+)</name>
        <dbReference type="ChEBI" id="CHEBI:29035"/>
    </cofactor>
</comment>
<keyword evidence="4 9" id="KW-0413">Isomerase</keyword>
<gene>
    <name evidence="9" type="ORF">EOD41_08860</name>
</gene>
<comment type="similarity">
    <text evidence="7">Belongs to the D-lyxose ketol-isomerase family.</text>
</comment>
<dbReference type="InterPro" id="IPR014710">
    <property type="entry name" value="RmlC-like_jellyroll"/>
</dbReference>
<dbReference type="EC" id="5.3.1.15" evidence="8"/>
<evidence type="ECO:0000256" key="8">
    <source>
        <dbReference type="ARBA" id="ARBA00044972"/>
    </source>
</evidence>
<evidence type="ECO:0000256" key="7">
    <source>
        <dbReference type="ARBA" id="ARBA00044951"/>
    </source>
</evidence>
<keyword evidence="3" id="KW-0464">Manganese</keyword>
<keyword evidence="5" id="KW-0119">Carbohydrate metabolism</keyword>
<dbReference type="Pfam" id="PF07385">
    <property type="entry name" value="Lyx_isomer"/>
    <property type="match status" value="1"/>
</dbReference>
<comment type="caution">
    <text evidence="9">The sequence shown here is derived from an EMBL/GenBank/DDBJ whole genome shotgun (WGS) entry which is preliminary data.</text>
</comment>
<keyword evidence="10" id="KW-1185">Reference proteome</keyword>
<evidence type="ECO:0000256" key="1">
    <source>
        <dbReference type="ARBA" id="ARBA00001936"/>
    </source>
</evidence>